<gene>
    <name evidence="2" type="ORF">SAMEA1402399_03514</name>
</gene>
<dbReference type="Proteomes" id="UP000411588">
    <property type="component" value="Unassembled WGS sequence"/>
</dbReference>
<dbReference type="AlphaFoldDB" id="A0AB74QFZ2"/>
<keyword evidence="1" id="KW-0472">Membrane</keyword>
<keyword evidence="1" id="KW-0812">Transmembrane</keyword>
<sequence length="152" mass="18562">MPKTNDERYNMDELKKIHKEEIIDIEKYREYYDYNFIFYNNMKEMNSIENIRKERARIKSALESKNNPVTPFYITLYAAFLTTFFGIIISELKIYFIIIESFILIFFILILGKADKKSIESKEYQIFCMTSLQVLDDIERKKLRERKYKKRK</sequence>
<dbReference type="EMBL" id="CAADAN010000017">
    <property type="protein sequence ID" value="VFD35418.1"/>
    <property type="molecule type" value="Genomic_DNA"/>
</dbReference>
<evidence type="ECO:0000313" key="3">
    <source>
        <dbReference type="Proteomes" id="UP000411588"/>
    </source>
</evidence>
<evidence type="ECO:0000256" key="1">
    <source>
        <dbReference type="SAM" id="Phobius"/>
    </source>
</evidence>
<protein>
    <submittedName>
        <fullName evidence="2">Membrane protein</fullName>
    </submittedName>
</protein>
<comment type="caution">
    <text evidence="2">The sequence shown here is derived from an EMBL/GenBank/DDBJ whole genome shotgun (WGS) entry which is preliminary data.</text>
</comment>
<accession>A0AB74QFZ2</accession>
<feature type="transmembrane region" description="Helical" evidence="1">
    <location>
        <begin position="94"/>
        <end position="112"/>
    </location>
</feature>
<name>A0AB74QFZ2_CLODI</name>
<proteinExistence type="predicted"/>
<organism evidence="2 3">
    <name type="scientific">Clostridioides difficile</name>
    <name type="common">Peptoclostridium difficile</name>
    <dbReference type="NCBI Taxonomy" id="1496"/>
    <lineage>
        <taxon>Bacteria</taxon>
        <taxon>Bacillati</taxon>
        <taxon>Bacillota</taxon>
        <taxon>Clostridia</taxon>
        <taxon>Peptostreptococcales</taxon>
        <taxon>Peptostreptococcaceae</taxon>
        <taxon>Clostridioides</taxon>
    </lineage>
</organism>
<evidence type="ECO:0000313" key="2">
    <source>
        <dbReference type="EMBL" id="VFD35418.1"/>
    </source>
</evidence>
<feature type="transmembrane region" description="Helical" evidence="1">
    <location>
        <begin position="69"/>
        <end position="88"/>
    </location>
</feature>
<reference evidence="2 3" key="1">
    <citation type="submission" date="2019-02" db="EMBL/GenBank/DDBJ databases">
        <authorList>
            <consortium name="Pathogen Informatics"/>
        </authorList>
    </citation>
    <scope>NUCLEOTIDE SEQUENCE [LARGE SCALE GENOMIC DNA]</scope>
    <source>
        <strain evidence="3">clo34</strain>
    </source>
</reference>
<keyword evidence="1" id="KW-1133">Transmembrane helix</keyword>